<dbReference type="Gene3D" id="1.25.40.10">
    <property type="entry name" value="Tetratricopeptide repeat domain"/>
    <property type="match status" value="1"/>
</dbReference>
<evidence type="ECO:0000313" key="3">
    <source>
        <dbReference type="Proteomes" id="UP000243232"/>
    </source>
</evidence>
<proteinExistence type="predicted"/>
<reference evidence="3" key="1">
    <citation type="submission" date="2016-10" db="EMBL/GenBank/DDBJ databases">
        <authorList>
            <person name="Varghese N."/>
            <person name="Submissions S."/>
        </authorList>
    </citation>
    <scope>NUCLEOTIDE SEQUENCE [LARGE SCALE GENOMIC DNA]</scope>
    <source>
        <strain evidence="3">DSM 17875</strain>
    </source>
</reference>
<dbReference type="InterPro" id="IPR011990">
    <property type="entry name" value="TPR-like_helical_dom_sf"/>
</dbReference>
<protein>
    <recommendedName>
        <fullName evidence="4">Tetratricopeptide repeat protein</fullName>
    </recommendedName>
</protein>
<dbReference type="EMBL" id="LT629785">
    <property type="protein sequence ID" value="SDU20296.1"/>
    <property type="molecule type" value="Genomic_DNA"/>
</dbReference>
<keyword evidence="1" id="KW-0732">Signal</keyword>
<feature type="signal peptide" evidence="1">
    <location>
        <begin position="1"/>
        <end position="21"/>
    </location>
</feature>
<evidence type="ECO:0000313" key="2">
    <source>
        <dbReference type="EMBL" id="SDU20296.1"/>
    </source>
</evidence>
<dbReference type="RefSeq" id="WP_090195456.1">
    <property type="nucleotide sequence ID" value="NZ_LT629785.1"/>
</dbReference>
<dbReference type="Proteomes" id="UP000243232">
    <property type="component" value="Chromosome I"/>
</dbReference>
<accession>A0A1H2GKU8</accession>
<name>A0A1H2GKU8_9PSED</name>
<gene>
    <name evidence="2" type="ORF">SAMN05216296_2376</name>
</gene>
<evidence type="ECO:0008006" key="4">
    <source>
        <dbReference type="Google" id="ProtNLM"/>
    </source>
</evidence>
<evidence type="ECO:0000256" key="1">
    <source>
        <dbReference type="SAM" id="SignalP"/>
    </source>
</evidence>
<dbReference type="AlphaFoldDB" id="A0A1H2GKU8"/>
<keyword evidence="3" id="KW-1185">Reference proteome</keyword>
<dbReference type="SUPFAM" id="SSF48452">
    <property type="entry name" value="TPR-like"/>
    <property type="match status" value="1"/>
</dbReference>
<feature type="chain" id="PRO_5009274970" description="Tetratricopeptide repeat protein" evidence="1">
    <location>
        <begin position="22"/>
        <end position="199"/>
    </location>
</feature>
<dbReference type="PROSITE" id="PS51257">
    <property type="entry name" value="PROKAR_LIPOPROTEIN"/>
    <property type="match status" value="1"/>
</dbReference>
<sequence>MKKLKRISVLGATVLGLGGCAAVGVIQTDDPQQKLRDAQAMIEQNRPIPAERFIVEAIDICQQRADRNCLANGYRMYGIFFLWAGPAWAHYADNGGFRDKSASYAQRYSKSVEYFIQSRDLLAQGDHYDELSNVNLNLGFAYGAANQLAEACQAFDASLLAYRENIRRNPGVKVILSDKYATYDSYILSKKTNAGCPAG</sequence>
<organism evidence="2 3">
    <name type="scientific">Pseudomonas pohangensis</name>
    <dbReference type="NCBI Taxonomy" id="364197"/>
    <lineage>
        <taxon>Bacteria</taxon>
        <taxon>Pseudomonadati</taxon>
        <taxon>Pseudomonadota</taxon>
        <taxon>Gammaproteobacteria</taxon>
        <taxon>Pseudomonadales</taxon>
        <taxon>Pseudomonadaceae</taxon>
        <taxon>Pseudomonas</taxon>
    </lineage>
</organism>
<dbReference type="OrthoDB" id="6899599at2"/>